<dbReference type="EMBL" id="CP073100">
    <property type="protein sequence ID" value="QUE52276.1"/>
    <property type="molecule type" value="Genomic_DNA"/>
</dbReference>
<sequence>MDKRYFIRTLGGSAIGCIAGCVPVAPAPRDSSQRAWQQYIHYSPFSNRTGNSPEVVALISRRTGAIPLDGVSPPVSGHIREAAEWTRDFPICLARANAAAKAAYESGMELEEPAAWVGGELGTAVANDGENTVSSKLKRAFGSTVGEALARWSVKAWSQHSANAAFYQVMNPLFVRGRQLSLQEHAINRSLNLPTTDYLRRLIGAV</sequence>
<keyword evidence="2" id="KW-1185">Reference proteome</keyword>
<reference evidence="1" key="1">
    <citation type="submission" date="2021-04" db="EMBL/GenBank/DDBJ databases">
        <title>Luteolibacter sp. 32A isolated from the skin of an Anderson's salamander (Ambystoma andersonii).</title>
        <authorList>
            <person name="Spergser J."/>
            <person name="Busse H.-J."/>
        </authorList>
    </citation>
    <scope>NUCLEOTIDE SEQUENCE</scope>
    <source>
        <strain evidence="1">32A</strain>
    </source>
</reference>
<dbReference type="KEGG" id="lamb:KBB96_05130"/>
<protein>
    <submittedName>
        <fullName evidence="1">Uncharacterized protein</fullName>
    </submittedName>
</protein>
<evidence type="ECO:0000313" key="2">
    <source>
        <dbReference type="Proteomes" id="UP000676169"/>
    </source>
</evidence>
<dbReference type="AlphaFoldDB" id="A0A975J1F7"/>
<dbReference type="Proteomes" id="UP000676169">
    <property type="component" value="Chromosome"/>
</dbReference>
<proteinExistence type="predicted"/>
<gene>
    <name evidence="1" type="ORF">KBB96_05130</name>
</gene>
<organism evidence="1 2">
    <name type="scientific">Luteolibacter ambystomatis</name>
    <dbReference type="NCBI Taxonomy" id="2824561"/>
    <lineage>
        <taxon>Bacteria</taxon>
        <taxon>Pseudomonadati</taxon>
        <taxon>Verrucomicrobiota</taxon>
        <taxon>Verrucomicrobiia</taxon>
        <taxon>Verrucomicrobiales</taxon>
        <taxon>Verrucomicrobiaceae</taxon>
        <taxon>Luteolibacter</taxon>
    </lineage>
</organism>
<evidence type="ECO:0000313" key="1">
    <source>
        <dbReference type="EMBL" id="QUE52276.1"/>
    </source>
</evidence>
<accession>A0A975J1F7</accession>
<dbReference type="RefSeq" id="WP_211633075.1">
    <property type="nucleotide sequence ID" value="NZ_CP073100.1"/>
</dbReference>
<name>A0A975J1F7_9BACT</name>